<reference evidence="1" key="1">
    <citation type="journal article" date="2019" name="bioRxiv">
        <title>The Genome of the Zebra Mussel, Dreissena polymorpha: A Resource for Invasive Species Research.</title>
        <authorList>
            <person name="McCartney M.A."/>
            <person name="Auch B."/>
            <person name="Kono T."/>
            <person name="Mallez S."/>
            <person name="Zhang Y."/>
            <person name="Obille A."/>
            <person name="Becker A."/>
            <person name="Abrahante J.E."/>
            <person name="Garbe J."/>
            <person name="Badalamenti J.P."/>
            <person name="Herman A."/>
            <person name="Mangelson H."/>
            <person name="Liachko I."/>
            <person name="Sullivan S."/>
            <person name="Sone E.D."/>
            <person name="Koren S."/>
            <person name="Silverstein K.A.T."/>
            <person name="Beckman K.B."/>
            <person name="Gohl D.M."/>
        </authorList>
    </citation>
    <scope>NUCLEOTIDE SEQUENCE</scope>
    <source>
        <strain evidence="1">Duluth1</strain>
        <tissue evidence="1">Whole animal</tissue>
    </source>
</reference>
<protein>
    <submittedName>
        <fullName evidence="1">Uncharacterized protein</fullName>
    </submittedName>
</protein>
<comment type="caution">
    <text evidence="1">The sequence shown here is derived from an EMBL/GenBank/DDBJ whole genome shotgun (WGS) entry which is preliminary data.</text>
</comment>
<proteinExistence type="predicted"/>
<dbReference type="Gene3D" id="1.25.40.10">
    <property type="entry name" value="Tetratricopeptide repeat domain"/>
    <property type="match status" value="1"/>
</dbReference>
<sequence>MEFERNEHYKDEMCWSTSPTLKSLLKREAQTKQTQHDLAYLCDKLQTYDKSIKVYQDLLNILEEPGEKLDVILRMISTQVKLGDYDGSIFAFTLIDGRQKLEVTEYIEVQIEGCLQAFKQREYDVAKVKKSLQFIDKITDFSVDRIDETASEDMHGEFDVFLLCDDNDDKLTDHYRYLRDHLQLLGI</sequence>
<accession>A0A9D4H998</accession>
<gene>
    <name evidence="1" type="ORF">DPMN_104175</name>
</gene>
<name>A0A9D4H998_DREPO</name>
<evidence type="ECO:0000313" key="1">
    <source>
        <dbReference type="EMBL" id="KAH3830918.1"/>
    </source>
</evidence>
<reference evidence="1" key="2">
    <citation type="submission" date="2020-11" db="EMBL/GenBank/DDBJ databases">
        <authorList>
            <person name="McCartney M.A."/>
            <person name="Auch B."/>
            <person name="Kono T."/>
            <person name="Mallez S."/>
            <person name="Becker A."/>
            <person name="Gohl D.M."/>
            <person name="Silverstein K.A.T."/>
            <person name="Koren S."/>
            <person name="Bechman K.B."/>
            <person name="Herman A."/>
            <person name="Abrahante J.E."/>
            <person name="Garbe J."/>
        </authorList>
    </citation>
    <scope>NUCLEOTIDE SEQUENCE</scope>
    <source>
        <strain evidence="1">Duluth1</strain>
        <tissue evidence="1">Whole animal</tissue>
    </source>
</reference>
<dbReference type="EMBL" id="JAIWYP010000004">
    <property type="protein sequence ID" value="KAH3830918.1"/>
    <property type="molecule type" value="Genomic_DNA"/>
</dbReference>
<organism evidence="1 2">
    <name type="scientific">Dreissena polymorpha</name>
    <name type="common">Zebra mussel</name>
    <name type="synonym">Mytilus polymorpha</name>
    <dbReference type="NCBI Taxonomy" id="45954"/>
    <lineage>
        <taxon>Eukaryota</taxon>
        <taxon>Metazoa</taxon>
        <taxon>Spiralia</taxon>
        <taxon>Lophotrochozoa</taxon>
        <taxon>Mollusca</taxon>
        <taxon>Bivalvia</taxon>
        <taxon>Autobranchia</taxon>
        <taxon>Heteroconchia</taxon>
        <taxon>Euheterodonta</taxon>
        <taxon>Imparidentia</taxon>
        <taxon>Neoheterodontei</taxon>
        <taxon>Myida</taxon>
        <taxon>Dreissenoidea</taxon>
        <taxon>Dreissenidae</taxon>
        <taxon>Dreissena</taxon>
    </lineage>
</organism>
<dbReference type="InterPro" id="IPR011990">
    <property type="entry name" value="TPR-like_helical_dom_sf"/>
</dbReference>
<dbReference type="Proteomes" id="UP000828390">
    <property type="component" value="Unassembled WGS sequence"/>
</dbReference>
<dbReference type="SUPFAM" id="SSF48452">
    <property type="entry name" value="TPR-like"/>
    <property type="match status" value="1"/>
</dbReference>
<evidence type="ECO:0000313" key="2">
    <source>
        <dbReference type="Proteomes" id="UP000828390"/>
    </source>
</evidence>
<keyword evidence="2" id="KW-1185">Reference proteome</keyword>
<dbReference type="AlphaFoldDB" id="A0A9D4H998"/>